<comment type="similarity">
    <text evidence="2 7">Belongs to the major facilitator superfamily. Sugar transporter (TC 2.A.1.1) family.</text>
</comment>
<dbReference type="GO" id="GO:0022857">
    <property type="term" value="F:transmembrane transporter activity"/>
    <property type="evidence" value="ECO:0007669"/>
    <property type="project" value="InterPro"/>
</dbReference>
<evidence type="ECO:0000256" key="8">
    <source>
        <dbReference type="SAM" id="Phobius"/>
    </source>
</evidence>
<reference evidence="10" key="1">
    <citation type="submission" date="2018-02" db="EMBL/GenBank/DDBJ databases">
        <authorList>
            <person name="Vasarhelyi B.M."/>
            <person name="Deshmukh S."/>
            <person name="Balint B."/>
            <person name="Kukolya J."/>
        </authorList>
    </citation>
    <scope>NUCLEOTIDE SEQUENCE</scope>
    <source>
        <strain evidence="10">KB22</strain>
    </source>
</reference>
<dbReference type="SUPFAM" id="SSF103473">
    <property type="entry name" value="MFS general substrate transporter"/>
    <property type="match status" value="1"/>
</dbReference>
<organism evidence="10 11">
    <name type="scientific">Sphingobacterium hungaricum</name>
    <dbReference type="NCBI Taxonomy" id="2082723"/>
    <lineage>
        <taxon>Bacteria</taxon>
        <taxon>Pseudomonadati</taxon>
        <taxon>Bacteroidota</taxon>
        <taxon>Sphingobacteriia</taxon>
        <taxon>Sphingobacteriales</taxon>
        <taxon>Sphingobacteriaceae</taxon>
        <taxon>Sphingobacterium</taxon>
    </lineage>
</organism>
<keyword evidence="3 7" id="KW-0813">Transport</keyword>
<keyword evidence="11" id="KW-1185">Reference proteome</keyword>
<evidence type="ECO:0000256" key="4">
    <source>
        <dbReference type="ARBA" id="ARBA00022692"/>
    </source>
</evidence>
<feature type="transmembrane region" description="Helical" evidence="8">
    <location>
        <begin position="398"/>
        <end position="420"/>
    </location>
</feature>
<evidence type="ECO:0000256" key="1">
    <source>
        <dbReference type="ARBA" id="ARBA00004141"/>
    </source>
</evidence>
<feature type="transmembrane region" description="Helical" evidence="8">
    <location>
        <begin position="341"/>
        <end position="361"/>
    </location>
</feature>
<feature type="transmembrane region" description="Helical" evidence="8">
    <location>
        <begin position="100"/>
        <end position="121"/>
    </location>
</feature>
<dbReference type="InterPro" id="IPR003663">
    <property type="entry name" value="Sugar/inositol_transpt"/>
</dbReference>
<comment type="caution">
    <text evidence="10">The sequence shown here is derived from an EMBL/GenBank/DDBJ whole genome shotgun (WGS) entry which is preliminary data.</text>
</comment>
<keyword evidence="6 8" id="KW-0472">Membrane</keyword>
<dbReference type="InterPro" id="IPR036259">
    <property type="entry name" value="MFS_trans_sf"/>
</dbReference>
<dbReference type="InterPro" id="IPR005829">
    <property type="entry name" value="Sugar_transporter_CS"/>
</dbReference>
<evidence type="ECO:0000259" key="9">
    <source>
        <dbReference type="PROSITE" id="PS50850"/>
    </source>
</evidence>
<feature type="domain" description="Major facilitator superfamily (MFS) profile" evidence="9">
    <location>
        <begin position="9"/>
        <end position="427"/>
    </location>
</feature>
<feature type="transmembrane region" description="Helical" evidence="8">
    <location>
        <begin position="163"/>
        <end position="184"/>
    </location>
</feature>
<dbReference type="PROSITE" id="PS50850">
    <property type="entry name" value="MFS"/>
    <property type="match status" value="1"/>
</dbReference>
<dbReference type="RefSeq" id="WP_196937248.1">
    <property type="nucleotide sequence ID" value="NZ_MU158698.1"/>
</dbReference>
<evidence type="ECO:0000256" key="3">
    <source>
        <dbReference type="ARBA" id="ARBA00022448"/>
    </source>
</evidence>
<dbReference type="EMBL" id="PRDK01000003">
    <property type="protein sequence ID" value="MBE8713032.1"/>
    <property type="molecule type" value="Genomic_DNA"/>
</dbReference>
<dbReference type="NCBIfam" id="TIGR00879">
    <property type="entry name" value="SP"/>
    <property type="match status" value="1"/>
</dbReference>
<dbReference type="InterPro" id="IPR005828">
    <property type="entry name" value="MFS_sugar_transport-like"/>
</dbReference>
<dbReference type="InterPro" id="IPR020846">
    <property type="entry name" value="MFS_dom"/>
</dbReference>
<feature type="transmembrane region" description="Helical" evidence="8">
    <location>
        <begin position="76"/>
        <end position="94"/>
    </location>
</feature>
<evidence type="ECO:0000256" key="7">
    <source>
        <dbReference type="RuleBase" id="RU003346"/>
    </source>
</evidence>
<feature type="transmembrane region" description="Helical" evidence="8">
    <location>
        <begin position="280"/>
        <end position="302"/>
    </location>
</feature>
<dbReference type="FunFam" id="1.20.1250.20:FF:000134">
    <property type="entry name" value="MFS sugar transporter protein"/>
    <property type="match status" value="1"/>
</dbReference>
<dbReference type="PRINTS" id="PR00171">
    <property type="entry name" value="SUGRTRNSPORT"/>
</dbReference>
<feature type="transmembrane region" description="Helical" evidence="8">
    <location>
        <begin position="373"/>
        <end position="392"/>
    </location>
</feature>
<dbReference type="GO" id="GO:0016020">
    <property type="term" value="C:membrane"/>
    <property type="evidence" value="ECO:0007669"/>
    <property type="project" value="UniProtKB-SubCell"/>
</dbReference>
<name>A0A928UUM3_9SPHI</name>
<dbReference type="PROSITE" id="PS00217">
    <property type="entry name" value="SUGAR_TRANSPORT_2"/>
    <property type="match status" value="1"/>
</dbReference>
<evidence type="ECO:0000313" key="11">
    <source>
        <dbReference type="Proteomes" id="UP000616201"/>
    </source>
</evidence>
<dbReference type="PANTHER" id="PTHR48023:SF4">
    <property type="entry name" value="D-XYLOSE-PROTON SYMPORTER-LIKE 2"/>
    <property type="match status" value="1"/>
</dbReference>
<evidence type="ECO:0000256" key="2">
    <source>
        <dbReference type="ARBA" id="ARBA00010992"/>
    </source>
</evidence>
<gene>
    <name evidence="10" type="ORF">C4F49_05015</name>
</gene>
<keyword evidence="5 8" id="KW-1133">Transmembrane helix</keyword>
<evidence type="ECO:0000256" key="5">
    <source>
        <dbReference type="ARBA" id="ARBA00022989"/>
    </source>
</evidence>
<feature type="transmembrane region" description="Helical" evidence="8">
    <location>
        <begin position="309"/>
        <end position="329"/>
    </location>
</feature>
<sequence>MNNNTVLAWSFVVALGGFLFGFDTAVISGAEKAVQSFWNLTEFQHGLTMAIALIGTVVGAALGAFPSDKLGRKNTLFFVAALYFFSAIGTALAQDWTVFIIFRFLGGIGVGISSVTAPIYISEISPAGSRGKLVGLFQFNVVLGILVAYLSNYFIGQGGEESWRWMLGVQAFPSLLFFLLISLVPESPRWLLLHKGNVEQAKQIMKKINSETYQADVQQILNSNTQTDTNDSKLFSKENRIPVLLAILFAVFNQVSGINAIIYYAPRVFEMAGLGEQSSLLSTVGIGLVNFIFTLIAINFIDRVGRRKLMLIGSLGLIASLSLVSYAFFSGHTEGMTVTLYLMLYIAFFAFSQGAVIWVFISEIFPNNVRAKGQTLGSLTHWVMAAIITFSFPALTEWLGGGYTFLIFAGFMVLQLIFVLRMMPETKGTSLENMGKTFNLH</sequence>
<proteinExistence type="inferred from homology"/>
<dbReference type="Proteomes" id="UP000616201">
    <property type="component" value="Unassembled WGS sequence"/>
</dbReference>
<comment type="subcellular location">
    <subcellularLocation>
        <location evidence="1">Membrane</location>
        <topology evidence="1">Multi-pass membrane protein</topology>
    </subcellularLocation>
</comment>
<protein>
    <submittedName>
        <fullName evidence="10">MFS transporter</fullName>
    </submittedName>
</protein>
<evidence type="ECO:0000256" key="6">
    <source>
        <dbReference type="ARBA" id="ARBA00023136"/>
    </source>
</evidence>
<dbReference type="PANTHER" id="PTHR48023">
    <property type="entry name" value="D-XYLOSE-PROTON SYMPORTER-LIKE 2"/>
    <property type="match status" value="1"/>
</dbReference>
<dbReference type="AlphaFoldDB" id="A0A928UUM3"/>
<feature type="transmembrane region" description="Helical" evidence="8">
    <location>
        <begin position="133"/>
        <end position="151"/>
    </location>
</feature>
<dbReference type="Gene3D" id="1.20.1250.20">
    <property type="entry name" value="MFS general substrate transporter like domains"/>
    <property type="match status" value="1"/>
</dbReference>
<dbReference type="PROSITE" id="PS00216">
    <property type="entry name" value="SUGAR_TRANSPORT_1"/>
    <property type="match status" value="2"/>
</dbReference>
<feature type="transmembrane region" description="Helical" evidence="8">
    <location>
        <begin position="45"/>
        <end position="64"/>
    </location>
</feature>
<evidence type="ECO:0000313" key="10">
    <source>
        <dbReference type="EMBL" id="MBE8713032.1"/>
    </source>
</evidence>
<accession>A0A928UUM3</accession>
<dbReference type="InterPro" id="IPR050820">
    <property type="entry name" value="MFS_Sugar_Transporter"/>
</dbReference>
<feature type="transmembrane region" description="Helical" evidence="8">
    <location>
        <begin position="243"/>
        <end position="265"/>
    </location>
</feature>
<keyword evidence="4 8" id="KW-0812">Transmembrane</keyword>
<dbReference type="Pfam" id="PF00083">
    <property type="entry name" value="Sugar_tr"/>
    <property type="match status" value="1"/>
</dbReference>